<reference evidence="8 9" key="1">
    <citation type="submission" date="2016-10" db="EMBL/GenBank/DDBJ databases">
        <authorList>
            <person name="Varghese N."/>
            <person name="Submissions S."/>
        </authorList>
    </citation>
    <scope>NUCLEOTIDE SEQUENCE [LARGE SCALE GENOMIC DNA]</scope>
    <source>
        <strain evidence="8 9">DSM 13796</strain>
    </source>
</reference>
<dbReference type="EMBL" id="FOXX01000001">
    <property type="protein sequence ID" value="SFQ19855.1"/>
    <property type="molecule type" value="Genomic_DNA"/>
</dbReference>
<keyword evidence="1 7" id="KW-1003">Cell membrane</keyword>
<feature type="site" description="Important for catalytic activity" evidence="7">
    <location>
        <position position="259"/>
    </location>
</feature>
<keyword evidence="3 7" id="KW-1133">Transmembrane helix</keyword>
<dbReference type="PANTHER" id="PTHR30518:SF2">
    <property type="entry name" value="ENDOLYTIC MUREIN TRANSGLYCOSYLASE"/>
    <property type="match status" value="1"/>
</dbReference>
<keyword evidence="9" id="KW-1185">Reference proteome</keyword>
<feature type="transmembrane region" description="Helical" evidence="7">
    <location>
        <begin position="27"/>
        <end position="50"/>
    </location>
</feature>
<proteinExistence type="inferred from homology"/>
<evidence type="ECO:0000256" key="5">
    <source>
        <dbReference type="ARBA" id="ARBA00023239"/>
    </source>
</evidence>
<evidence type="ECO:0000256" key="3">
    <source>
        <dbReference type="ARBA" id="ARBA00022989"/>
    </source>
</evidence>
<comment type="function">
    <text evidence="7">Functions as a peptidoglycan terminase that cleaves nascent peptidoglycan strands endolytically to terminate their elongation.</text>
</comment>
<evidence type="ECO:0000256" key="4">
    <source>
        <dbReference type="ARBA" id="ARBA00023136"/>
    </source>
</evidence>
<evidence type="ECO:0000256" key="2">
    <source>
        <dbReference type="ARBA" id="ARBA00022692"/>
    </source>
</evidence>
<dbReference type="Gene3D" id="3.30.160.60">
    <property type="entry name" value="Classic Zinc Finger"/>
    <property type="match status" value="1"/>
</dbReference>
<dbReference type="NCBIfam" id="TIGR00247">
    <property type="entry name" value="endolytic transglycosylase MltG"/>
    <property type="match status" value="1"/>
</dbReference>
<dbReference type="Pfam" id="PF02618">
    <property type="entry name" value="YceG"/>
    <property type="match status" value="1"/>
</dbReference>
<dbReference type="Proteomes" id="UP000182762">
    <property type="component" value="Unassembled WGS sequence"/>
</dbReference>
<keyword evidence="5 7" id="KW-0456">Lyase</keyword>
<dbReference type="Gene3D" id="3.30.1490.480">
    <property type="entry name" value="Endolytic murein transglycosylase"/>
    <property type="match status" value="1"/>
</dbReference>
<evidence type="ECO:0000313" key="8">
    <source>
        <dbReference type="EMBL" id="SFQ19855.1"/>
    </source>
</evidence>
<dbReference type="HAMAP" id="MF_02065">
    <property type="entry name" value="MltG"/>
    <property type="match status" value="1"/>
</dbReference>
<evidence type="ECO:0000313" key="9">
    <source>
        <dbReference type="Proteomes" id="UP000182762"/>
    </source>
</evidence>
<evidence type="ECO:0000256" key="6">
    <source>
        <dbReference type="ARBA" id="ARBA00023316"/>
    </source>
</evidence>
<evidence type="ECO:0000256" key="1">
    <source>
        <dbReference type="ARBA" id="ARBA00022475"/>
    </source>
</evidence>
<comment type="similarity">
    <text evidence="7">Belongs to the transglycosylase MltG family.</text>
</comment>
<protein>
    <recommendedName>
        <fullName evidence="7">Endolytic murein transglycosylase</fullName>
        <ecNumber evidence="7">4.2.2.29</ecNumber>
    </recommendedName>
    <alternativeName>
        <fullName evidence="7">Peptidoglycan lytic transglycosylase</fullName>
    </alternativeName>
    <alternativeName>
        <fullName evidence="7">Peptidoglycan polymerization terminase</fullName>
    </alternativeName>
</protein>
<keyword evidence="6 7" id="KW-0961">Cell wall biogenesis/degradation</keyword>
<name>A0A1I5WJD6_9BACI</name>
<dbReference type="CDD" id="cd08010">
    <property type="entry name" value="MltG_like"/>
    <property type="match status" value="1"/>
</dbReference>
<comment type="catalytic activity">
    <reaction evidence="7">
        <text>a peptidoglycan chain = a peptidoglycan chain with N-acetyl-1,6-anhydromuramyl-[peptide] at the reducing end + a peptidoglycan chain with N-acetylglucosamine at the non-reducing end.</text>
        <dbReference type="EC" id="4.2.2.29"/>
    </reaction>
</comment>
<keyword evidence="4 7" id="KW-0472">Membrane</keyword>
<dbReference type="PANTHER" id="PTHR30518">
    <property type="entry name" value="ENDOLYTIC MUREIN TRANSGLYCOSYLASE"/>
    <property type="match status" value="1"/>
</dbReference>
<dbReference type="EC" id="4.2.2.29" evidence="7"/>
<dbReference type="InterPro" id="IPR003770">
    <property type="entry name" value="MLTG-like"/>
</dbReference>
<evidence type="ECO:0000256" key="7">
    <source>
        <dbReference type="HAMAP-Rule" id="MF_02065"/>
    </source>
</evidence>
<comment type="subcellular location">
    <subcellularLocation>
        <location evidence="7">Cell membrane</location>
        <topology evidence="7">Single-pass membrane protein</topology>
    </subcellularLocation>
</comment>
<comment type="caution">
    <text evidence="8">The sequence shown here is derived from an EMBL/GenBank/DDBJ whole genome shotgun (WGS) entry which is preliminary data.</text>
</comment>
<keyword evidence="2 7" id="KW-0812">Transmembrane</keyword>
<organism evidence="8 9">
    <name type="scientific">Priestia endophytica DSM 13796</name>
    <dbReference type="NCBI Taxonomy" id="1121089"/>
    <lineage>
        <taxon>Bacteria</taxon>
        <taxon>Bacillati</taxon>
        <taxon>Bacillota</taxon>
        <taxon>Bacilli</taxon>
        <taxon>Bacillales</taxon>
        <taxon>Bacillaceae</taxon>
        <taxon>Priestia</taxon>
    </lineage>
</organism>
<gene>
    <name evidence="7" type="primary">mltG</name>
    <name evidence="8" type="ORF">SAMN02745910_00600</name>
</gene>
<accession>A0A1I5WJD6</accession>
<sequence>MARKNKPIDFSQTLMQQQNEAKKVRKAVLWVLSILFVLFVGLALGLYIYIHSALSPVDEENKKEIIVSVPTGSTVSTIAHTLEDKDLIKNATVFRYYAKFSNLNDFQAGNYEFTKAMSPKEMINRLQEGKVSNKATVKITVPEGRQLDEISTLISKETKFSKEEIEQKLEDKAFINNMKKKYPDLVTSEIDNSKIKHPLEGYLYPATYSFYKKDVPLEEILEAMIEKTNNVIAPYQPEIKKQKTTVHKILTMASLVEEEATDQTDRKKIASVFYNRLEKGMRLQTDPTVLYSLGSHKDRVLYKDLEVDSPYNTYKVKGLTPGPIASAGKESIEAALSPEQTDYVYFLATESGEVIFTKTLEEHNKEKEKHITEERFQK</sequence>